<evidence type="ECO:0000259" key="11">
    <source>
        <dbReference type="Pfam" id="PF02870"/>
    </source>
</evidence>
<dbReference type="InterPro" id="IPR036631">
    <property type="entry name" value="MGMT_N_sf"/>
</dbReference>
<reference evidence="12" key="1">
    <citation type="journal article" date="2023" name="Int. J. Syst. Evol. Microbiol.">
        <title>&lt;i&gt;Holtiella tumoricola&lt;/i&gt; gen. nov. sp. nov., isolated from a human clinical sample.</title>
        <authorList>
            <person name="Allen-Vercoe E."/>
            <person name="Daigneault M.C."/>
            <person name="Vancuren S.J."/>
            <person name="Cochrane K."/>
            <person name="O'Neal L.L."/>
            <person name="Sankaranarayanan K."/>
            <person name="Lawson P.A."/>
        </authorList>
    </citation>
    <scope>NUCLEOTIDE SEQUENCE</scope>
    <source>
        <strain evidence="12">CC70A</strain>
    </source>
</reference>
<evidence type="ECO:0000313" key="13">
    <source>
        <dbReference type="Proteomes" id="UP001169242"/>
    </source>
</evidence>
<dbReference type="InterPro" id="IPR023546">
    <property type="entry name" value="MGMT"/>
</dbReference>
<dbReference type="Gene3D" id="3.30.160.70">
    <property type="entry name" value="Methylated DNA-protein cysteine methyltransferase domain"/>
    <property type="match status" value="1"/>
</dbReference>
<evidence type="ECO:0000313" key="12">
    <source>
        <dbReference type="EMBL" id="MDA3733478.1"/>
    </source>
</evidence>
<evidence type="ECO:0000256" key="7">
    <source>
        <dbReference type="ARBA" id="ARBA00023204"/>
    </source>
</evidence>
<dbReference type="GO" id="GO:0032259">
    <property type="term" value="P:methylation"/>
    <property type="evidence" value="ECO:0007669"/>
    <property type="project" value="UniProtKB-KW"/>
</dbReference>
<comment type="subcellular location">
    <subcellularLocation>
        <location evidence="9">Cytoplasm</location>
    </subcellularLocation>
</comment>
<comment type="catalytic activity">
    <reaction evidence="8 9">
        <text>a 6-O-methyl-2'-deoxyguanosine in DNA + L-cysteinyl-[protein] = S-methyl-L-cysteinyl-[protein] + a 2'-deoxyguanosine in DNA</text>
        <dbReference type="Rhea" id="RHEA:24000"/>
        <dbReference type="Rhea" id="RHEA-COMP:10131"/>
        <dbReference type="Rhea" id="RHEA-COMP:10132"/>
        <dbReference type="Rhea" id="RHEA-COMP:11367"/>
        <dbReference type="Rhea" id="RHEA-COMP:11368"/>
        <dbReference type="ChEBI" id="CHEBI:29950"/>
        <dbReference type="ChEBI" id="CHEBI:82612"/>
        <dbReference type="ChEBI" id="CHEBI:85445"/>
        <dbReference type="ChEBI" id="CHEBI:85448"/>
        <dbReference type="EC" id="2.1.1.63"/>
    </reaction>
</comment>
<dbReference type="PROSITE" id="PS00374">
    <property type="entry name" value="MGMT"/>
    <property type="match status" value="1"/>
</dbReference>
<keyword evidence="5 9" id="KW-0808">Transferase</keyword>
<comment type="similarity">
    <text evidence="2 9">Belongs to the MGMT family.</text>
</comment>
<organism evidence="12 13">
    <name type="scientific">Holtiella tumoricola</name>
    <dbReference type="NCBI Taxonomy" id="3018743"/>
    <lineage>
        <taxon>Bacteria</taxon>
        <taxon>Bacillati</taxon>
        <taxon>Bacillota</taxon>
        <taxon>Clostridia</taxon>
        <taxon>Lachnospirales</taxon>
        <taxon>Cellulosilyticaceae</taxon>
        <taxon>Holtiella</taxon>
    </lineage>
</organism>
<keyword evidence="3 9" id="KW-0963">Cytoplasm</keyword>
<dbReference type="SUPFAM" id="SSF46767">
    <property type="entry name" value="Methylated DNA-protein cysteine methyltransferase, C-terminal domain"/>
    <property type="match status" value="1"/>
</dbReference>
<dbReference type="InterPro" id="IPR036217">
    <property type="entry name" value="MethylDNA_cys_MeTrfase_DNAb"/>
</dbReference>
<dbReference type="SUPFAM" id="SSF53155">
    <property type="entry name" value="Methylated DNA-protein cysteine methyltransferase domain"/>
    <property type="match status" value="1"/>
</dbReference>
<dbReference type="Gene3D" id="1.10.10.10">
    <property type="entry name" value="Winged helix-like DNA-binding domain superfamily/Winged helix DNA-binding domain"/>
    <property type="match status" value="1"/>
</dbReference>
<protein>
    <recommendedName>
        <fullName evidence="9">Methylated-DNA--protein-cysteine methyltransferase</fullName>
        <ecNumber evidence="9">2.1.1.63</ecNumber>
    </recommendedName>
    <alternativeName>
        <fullName evidence="9">6-O-methylguanine-DNA methyltransferase</fullName>
        <shortName evidence="9">MGMT</shortName>
    </alternativeName>
    <alternativeName>
        <fullName evidence="9">O-6-methylguanine-DNA-alkyltransferase</fullName>
    </alternativeName>
</protein>
<dbReference type="InterPro" id="IPR014048">
    <property type="entry name" value="MethylDNA_cys_MeTrfase_DNA-bd"/>
</dbReference>
<dbReference type="CDD" id="cd06445">
    <property type="entry name" value="ATase"/>
    <property type="match status" value="1"/>
</dbReference>
<evidence type="ECO:0000256" key="1">
    <source>
        <dbReference type="ARBA" id="ARBA00001286"/>
    </source>
</evidence>
<comment type="caution">
    <text evidence="12">The sequence shown here is derived from an EMBL/GenBank/DDBJ whole genome shotgun (WGS) entry which is preliminary data.</text>
</comment>
<dbReference type="InterPro" id="IPR001497">
    <property type="entry name" value="MethylDNA_cys_MeTrfase_AS"/>
</dbReference>
<accession>A0AA42DQI7</accession>
<dbReference type="FunFam" id="1.10.10.10:FF:000214">
    <property type="entry name" value="Methylated-DNA--protein-cysteine methyltransferase"/>
    <property type="match status" value="1"/>
</dbReference>
<dbReference type="HAMAP" id="MF_00772">
    <property type="entry name" value="OGT"/>
    <property type="match status" value="1"/>
</dbReference>
<evidence type="ECO:0000259" key="10">
    <source>
        <dbReference type="Pfam" id="PF01035"/>
    </source>
</evidence>
<comment type="function">
    <text evidence="9">Involved in the cellular defense against the biological effects of O6-methylguanine (O6-MeG) and O4-methylthymine (O4-MeT) in DNA. Repairs the methylated nucleobase in DNA by stoichiometrically transferring the methyl group to a cysteine residue in the enzyme. This is a suicide reaction: the enzyme is irreversibly inactivated.</text>
</comment>
<feature type="domain" description="Methylated-DNA-[protein]-cysteine S-methyltransferase DNA binding" evidence="10">
    <location>
        <begin position="73"/>
        <end position="152"/>
    </location>
</feature>
<evidence type="ECO:0000256" key="3">
    <source>
        <dbReference type="ARBA" id="ARBA00022490"/>
    </source>
</evidence>
<keyword evidence="7 9" id="KW-0234">DNA repair</keyword>
<dbReference type="EMBL" id="JAQIFT010000062">
    <property type="protein sequence ID" value="MDA3733478.1"/>
    <property type="molecule type" value="Genomic_DNA"/>
</dbReference>
<comment type="catalytic activity">
    <reaction evidence="1 9">
        <text>a 4-O-methyl-thymidine in DNA + L-cysteinyl-[protein] = a thymidine in DNA + S-methyl-L-cysteinyl-[protein]</text>
        <dbReference type="Rhea" id="RHEA:53428"/>
        <dbReference type="Rhea" id="RHEA-COMP:10131"/>
        <dbReference type="Rhea" id="RHEA-COMP:10132"/>
        <dbReference type="Rhea" id="RHEA-COMP:13555"/>
        <dbReference type="Rhea" id="RHEA-COMP:13556"/>
        <dbReference type="ChEBI" id="CHEBI:29950"/>
        <dbReference type="ChEBI" id="CHEBI:82612"/>
        <dbReference type="ChEBI" id="CHEBI:137386"/>
        <dbReference type="ChEBI" id="CHEBI:137387"/>
        <dbReference type="EC" id="2.1.1.63"/>
    </reaction>
</comment>
<keyword evidence="6 9" id="KW-0227">DNA damage</keyword>
<dbReference type="Pfam" id="PF02870">
    <property type="entry name" value="Methyltransf_1N"/>
    <property type="match status" value="1"/>
</dbReference>
<comment type="miscellaneous">
    <text evidence="9">This enzyme catalyzes only one turnover and therefore is not strictly catalytic. According to one definition, an enzyme is a biocatalyst that acts repeatedly and over many reaction cycles.</text>
</comment>
<keyword evidence="4 9" id="KW-0489">Methyltransferase</keyword>
<dbReference type="Pfam" id="PF01035">
    <property type="entry name" value="DNA_binding_1"/>
    <property type="match status" value="1"/>
</dbReference>
<evidence type="ECO:0000256" key="8">
    <source>
        <dbReference type="ARBA" id="ARBA00049348"/>
    </source>
</evidence>
<proteinExistence type="inferred from homology"/>
<dbReference type="PANTHER" id="PTHR10815">
    <property type="entry name" value="METHYLATED-DNA--PROTEIN-CYSTEINE METHYLTRANSFERASE"/>
    <property type="match status" value="1"/>
</dbReference>
<dbReference type="InterPro" id="IPR008332">
    <property type="entry name" value="MethylG_MeTrfase_N"/>
</dbReference>
<dbReference type="NCBIfam" id="TIGR00589">
    <property type="entry name" value="ogt"/>
    <property type="match status" value="1"/>
</dbReference>
<evidence type="ECO:0000256" key="4">
    <source>
        <dbReference type="ARBA" id="ARBA00022603"/>
    </source>
</evidence>
<dbReference type="Proteomes" id="UP001169242">
    <property type="component" value="Unassembled WGS sequence"/>
</dbReference>
<name>A0AA42DQI7_9FIRM</name>
<evidence type="ECO:0000256" key="2">
    <source>
        <dbReference type="ARBA" id="ARBA00008711"/>
    </source>
</evidence>
<gene>
    <name evidence="12" type="ORF">PBV87_18520</name>
</gene>
<dbReference type="AlphaFoldDB" id="A0AA42DQI7"/>
<dbReference type="PANTHER" id="PTHR10815:SF5">
    <property type="entry name" value="METHYLATED-DNA--PROTEIN-CYSTEINE METHYLTRANSFERASE"/>
    <property type="match status" value="1"/>
</dbReference>
<evidence type="ECO:0000256" key="5">
    <source>
        <dbReference type="ARBA" id="ARBA00022679"/>
    </source>
</evidence>
<feature type="active site" description="Nucleophile; methyl group acceptor" evidence="9">
    <location>
        <position position="124"/>
    </location>
</feature>
<feature type="domain" description="Methylguanine DNA methyltransferase ribonuclease-like" evidence="11">
    <location>
        <begin position="5"/>
        <end position="69"/>
    </location>
</feature>
<dbReference type="EC" id="2.1.1.63" evidence="9"/>
<sequence>MKAIQYYHSPIGLIGIIEEEQAIARILYPGEILEEVLKEEETSLLKEAKKQMKAYFANQLQQFDLPLRPVGTPFMQEVWKALLDIPYGELRSYKDIAEAVGRDKAYRAVGLANNRNPIPIIIPCHRVVGANGKLVGYGGGLEIKEYLIELEQKSVRD</sequence>
<dbReference type="GO" id="GO:0006307">
    <property type="term" value="P:DNA alkylation repair"/>
    <property type="evidence" value="ECO:0007669"/>
    <property type="project" value="UniProtKB-UniRule"/>
</dbReference>
<dbReference type="GO" id="GO:0003908">
    <property type="term" value="F:methylated-DNA-[protein]-cysteine S-methyltransferase activity"/>
    <property type="evidence" value="ECO:0007669"/>
    <property type="project" value="UniProtKB-UniRule"/>
</dbReference>
<dbReference type="RefSeq" id="WP_271013296.1">
    <property type="nucleotide sequence ID" value="NZ_JAQIFT010000062.1"/>
</dbReference>
<evidence type="ECO:0000256" key="9">
    <source>
        <dbReference type="HAMAP-Rule" id="MF_00772"/>
    </source>
</evidence>
<dbReference type="InterPro" id="IPR036388">
    <property type="entry name" value="WH-like_DNA-bd_sf"/>
</dbReference>
<keyword evidence="13" id="KW-1185">Reference proteome</keyword>
<dbReference type="GO" id="GO:0005737">
    <property type="term" value="C:cytoplasm"/>
    <property type="evidence" value="ECO:0007669"/>
    <property type="project" value="UniProtKB-SubCell"/>
</dbReference>
<evidence type="ECO:0000256" key="6">
    <source>
        <dbReference type="ARBA" id="ARBA00022763"/>
    </source>
</evidence>